<comment type="caution">
    <text evidence="1">The sequence shown here is derived from an EMBL/GenBank/DDBJ whole genome shotgun (WGS) entry which is preliminary data.</text>
</comment>
<gene>
    <name evidence="1" type="ORF">NEIFLAOT_01467</name>
</gene>
<dbReference type="EMBL" id="ACEN01000068">
    <property type="protein sequence ID" value="EEG33479.1"/>
    <property type="molecule type" value="Genomic_DNA"/>
</dbReference>
<evidence type="ECO:0000313" key="2">
    <source>
        <dbReference type="Proteomes" id="UP000004457"/>
    </source>
</evidence>
<organism evidence="1 2">
    <name type="scientific">Neisseria flavescens NRL30031/H210</name>
    <dbReference type="NCBI Taxonomy" id="546264"/>
    <lineage>
        <taxon>Bacteria</taxon>
        <taxon>Pseudomonadati</taxon>
        <taxon>Pseudomonadota</taxon>
        <taxon>Betaproteobacteria</taxon>
        <taxon>Neisseriales</taxon>
        <taxon>Neisseriaceae</taxon>
        <taxon>Neisseria</taxon>
    </lineage>
</organism>
<name>C0END3_NEIFL</name>
<sequence>MQFLFPDSRNPNTGFRLYGEKGILQRSPLLFPAIFPSNRK</sequence>
<protein>
    <submittedName>
        <fullName evidence="1">Uncharacterized protein</fullName>
    </submittedName>
</protein>
<proteinExistence type="predicted"/>
<evidence type="ECO:0000313" key="1">
    <source>
        <dbReference type="EMBL" id="EEG33479.1"/>
    </source>
</evidence>
<dbReference type="Proteomes" id="UP000004457">
    <property type="component" value="Unassembled WGS sequence"/>
</dbReference>
<accession>C0END3</accession>
<keyword evidence="2" id="KW-1185">Reference proteome</keyword>
<dbReference type="AlphaFoldDB" id="C0END3"/>
<reference evidence="1 2" key="1">
    <citation type="submission" date="2009-01" db="EMBL/GenBank/DDBJ databases">
        <authorList>
            <person name="Fulton L."/>
            <person name="Clifton S."/>
            <person name="Chinwalla A.T."/>
            <person name="Mitreva M."/>
            <person name="Sodergren E."/>
            <person name="Weinstock G."/>
            <person name="Clifton S."/>
            <person name="Dooling D.J."/>
            <person name="Fulton B."/>
            <person name="Minx P."/>
            <person name="Pepin K.H."/>
            <person name="Johnson M."/>
            <person name="Bhonagiri V."/>
            <person name="Nash W.E."/>
            <person name="Mardis E.R."/>
            <person name="Wilson R.K."/>
        </authorList>
    </citation>
    <scope>NUCLEOTIDE SEQUENCE [LARGE SCALE GENOMIC DNA]</scope>
    <source>
        <strain evidence="1 2">NRL30031/H210</strain>
    </source>
</reference>